<proteinExistence type="predicted"/>
<evidence type="ECO:0000313" key="2">
    <source>
        <dbReference type="EMBL" id="CAD7698283.1"/>
    </source>
</evidence>
<dbReference type="GO" id="GO:0043531">
    <property type="term" value="F:ADP binding"/>
    <property type="evidence" value="ECO:0007669"/>
    <property type="project" value="InterPro"/>
</dbReference>
<keyword evidence="3" id="KW-1185">Reference proteome</keyword>
<dbReference type="Proteomes" id="UP000708148">
    <property type="component" value="Unassembled WGS sequence"/>
</dbReference>
<accession>A0A8S1ITD4</accession>
<gene>
    <name evidence="2" type="ORF">OSTQU699_LOCUS3644</name>
</gene>
<dbReference type="InterPro" id="IPR042197">
    <property type="entry name" value="Apaf_helical"/>
</dbReference>
<comment type="caution">
    <text evidence="2">The sequence shown here is derived from an EMBL/GenBank/DDBJ whole genome shotgun (WGS) entry which is preliminary data.</text>
</comment>
<reference evidence="2" key="1">
    <citation type="submission" date="2020-12" db="EMBL/GenBank/DDBJ databases">
        <authorList>
            <person name="Iha C."/>
        </authorList>
    </citation>
    <scope>NUCLEOTIDE SEQUENCE</scope>
</reference>
<dbReference type="Gene3D" id="1.10.8.430">
    <property type="entry name" value="Helical domain of apoptotic protease-activating factors"/>
    <property type="match status" value="1"/>
</dbReference>
<dbReference type="InterPro" id="IPR002182">
    <property type="entry name" value="NB-ARC"/>
</dbReference>
<evidence type="ECO:0000259" key="1">
    <source>
        <dbReference type="Pfam" id="PF00931"/>
    </source>
</evidence>
<dbReference type="PANTHER" id="PTHR36766">
    <property type="entry name" value="PLANT BROAD-SPECTRUM MILDEW RESISTANCE PROTEIN RPW8"/>
    <property type="match status" value="1"/>
</dbReference>
<name>A0A8S1ITD4_9CHLO</name>
<dbReference type="OrthoDB" id="37484at2759"/>
<protein>
    <recommendedName>
        <fullName evidence="1">NB-ARC domain-containing protein</fullName>
    </recommendedName>
</protein>
<dbReference type="Gene3D" id="3.40.50.300">
    <property type="entry name" value="P-loop containing nucleotide triphosphate hydrolases"/>
    <property type="match status" value="1"/>
</dbReference>
<sequence length="646" mass="71387">MATAGEDADEQTAQDARRLLMAPDAGCVEVLSPGSNRWKRKRLLARMDLRWISAKGEAGLPEDTKAWVGKGHSMALVRGHTEVIYKEGEREWAVKLGDVRQQFRAETAEIAAQWVAALRWRVQPWIDLLKGQSVASKGLGDLQEREPTGWPLRAHQLATAQSVVSVLDNAAGIVKDTLGPLPVVGPALSVLGFALEVAGRVKSDSDSLQPAQTRLARIAERTLETLQRVVQGQAESRFEELSELLGVIEEGARQLESFEYQSTVQMVVHGVFKGRPGPSAVLDLASECEQRLSTYEQHDTNKAVHELANTLLPRVVSRAVSIIRKEGSHPSPYTPCRPDAVGQDLQVSLITEILLGDENTYVALIGMGGIGKTTLAQSIMHDERIKTKFAKNEKTGCLGLAFVTVSQEPDITKCHKRIWDVLVGEKAEFCSVEDGKLQLRAKLQGKTYLLVLDDLWEGMDMMHLDVASASGHVLITSRNDKVAEVVRARRHDVTCLDENESHELFRKHAFGEDKPKRWQEKHIKAIVEKCGGLPLALEIMGKVANSIRATGGREEKDMWKNAVDALTTSSWFQTAVVDRVFGVSFNRLDPVHQSVLLDLATLPEDYRASECDEAELQKCIGTCDDEGTVRKVLRELEDRALIKQGG</sequence>
<dbReference type="PRINTS" id="PR00364">
    <property type="entry name" value="DISEASERSIST"/>
</dbReference>
<dbReference type="InterPro" id="IPR027417">
    <property type="entry name" value="P-loop_NTPase"/>
</dbReference>
<feature type="domain" description="NB-ARC" evidence="1">
    <location>
        <begin position="347"/>
        <end position="511"/>
    </location>
</feature>
<dbReference type="AlphaFoldDB" id="A0A8S1ITD4"/>
<dbReference type="EMBL" id="CAJHUC010000805">
    <property type="protein sequence ID" value="CAD7698283.1"/>
    <property type="molecule type" value="Genomic_DNA"/>
</dbReference>
<dbReference type="SUPFAM" id="SSF52540">
    <property type="entry name" value="P-loop containing nucleoside triphosphate hydrolases"/>
    <property type="match status" value="1"/>
</dbReference>
<evidence type="ECO:0000313" key="3">
    <source>
        <dbReference type="Proteomes" id="UP000708148"/>
    </source>
</evidence>
<organism evidence="2 3">
    <name type="scientific">Ostreobium quekettii</name>
    <dbReference type="NCBI Taxonomy" id="121088"/>
    <lineage>
        <taxon>Eukaryota</taxon>
        <taxon>Viridiplantae</taxon>
        <taxon>Chlorophyta</taxon>
        <taxon>core chlorophytes</taxon>
        <taxon>Ulvophyceae</taxon>
        <taxon>TCBD clade</taxon>
        <taxon>Bryopsidales</taxon>
        <taxon>Ostreobineae</taxon>
        <taxon>Ostreobiaceae</taxon>
        <taxon>Ostreobium</taxon>
    </lineage>
</organism>
<dbReference type="Pfam" id="PF00931">
    <property type="entry name" value="NB-ARC"/>
    <property type="match status" value="1"/>
</dbReference>